<sequence length="280" mass="31007">MSKPWANFSSNLKLACSTHRSVSDLCRTIGINRQQFNRYLNAGTLPSAHNLLTIAAAFGLEPADFDLPPGVFRSKLGERRRHADLTGPLADAFPGDLHALEPYLGFYQAWHTSLSWPDRIVCACAHLRENGGQVLVSTLERIEDTENGIVQRSRYVGLAAYRHERIFLTELTRGEAPTFGQTILMPFETYQRRYLRGITMGISWRANNLPYATRTVWHYLGKRVNKRSLISRCGIYAPNSSALPPAVLSFLTEAQPVAAAPVQASRGSVGITALIPAKGN</sequence>
<comment type="caution">
    <text evidence="2">The sequence shown here is derived from an EMBL/GenBank/DDBJ whole genome shotgun (WGS) entry which is preliminary data.</text>
</comment>
<accession>A0ABV1Z0C2</accession>
<evidence type="ECO:0000313" key="3">
    <source>
        <dbReference type="Proteomes" id="UP001433071"/>
    </source>
</evidence>
<dbReference type="PROSITE" id="PS50943">
    <property type="entry name" value="HTH_CROC1"/>
    <property type="match status" value="1"/>
</dbReference>
<dbReference type="InterPro" id="IPR001387">
    <property type="entry name" value="Cro/C1-type_HTH"/>
</dbReference>
<protein>
    <submittedName>
        <fullName evidence="2">Helix-turn-helix domain-containing protein</fullName>
    </submittedName>
</protein>
<reference evidence="2 3" key="1">
    <citation type="journal article" date="2024" name="Proc. Natl. Acad. Sci. U.S.A.">
        <title>The evolutionary genomics of adaptation to stress in wild rhizobium bacteria.</title>
        <authorList>
            <person name="Kehlet-Delgado H."/>
            <person name="Montoya A.P."/>
            <person name="Jensen K.T."/>
            <person name="Wendlandt C.E."/>
            <person name="Dexheimer C."/>
            <person name="Roberts M."/>
            <person name="Torres Martinez L."/>
            <person name="Friesen M.L."/>
            <person name="Griffitts J.S."/>
            <person name="Porter S.S."/>
        </authorList>
    </citation>
    <scope>NUCLEOTIDE SEQUENCE [LARGE SCALE GENOMIC DNA]</scope>
    <source>
        <strain evidence="2 3">M0641</strain>
    </source>
</reference>
<dbReference type="Proteomes" id="UP001433071">
    <property type="component" value="Unassembled WGS sequence"/>
</dbReference>
<evidence type="ECO:0000313" key="2">
    <source>
        <dbReference type="EMBL" id="MER9405154.1"/>
    </source>
</evidence>
<dbReference type="EMBL" id="JAMYQB010000010">
    <property type="protein sequence ID" value="MER9405154.1"/>
    <property type="molecule type" value="Genomic_DNA"/>
</dbReference>
<gene>
    <name evidence="2" type="ORF">NKI36_13975</name>
</gene>
<keyword evidence="3" id="KW-1185">Reference proteome</keyword>
<organism evidence="2 3">
    <name type="scientific">Mesorhizobium caraganae</name>
    <dbReference type="NCBI Taxonomy" id="483206"/>
    <lineage>
        <taxon>Bacteria</taxon>
        <taxon>Pseudomonadati</taxon>
        <taxon>Pseudomonadota</taxon>
        <taxon>Alphaproteobacteria</taxon>
        <taxon>Hyphomicrobiales</taxon>
        <taxon>Phyllobacteriaceae</taxon>
        <taxon>Mesorhizobium</taxon>
    </lineage>
</organism>
<dbReference type="RefSeq" id="WP_352558181.1">
    <property type="nucleotide sequence ID" value="NZ_JAMYQB010000010.1"/>
</dbReference>
<evidence type="ECO:0000259" key="1">
    <source>
        <dbReference type="PROSITE" id="PS50943"/>
    </source>
</evidence>
<dbReference type="CDD" id="cd00093">
    <property type="entry name" value="HTH_XRE"/>
    <property type="match status" value="1"/>
</dbReference>
<proteinExistence type="predicted"/>
<dbReference type="SUPFAM" id="SSF47413">
    <property type="entry name" value="lambda repressor-like DNA-binding domains"/>
    <property type="match status" value="1"/>
</dbReference>
<dbReference type="InterPro" id="IPR010982">
    <property type="entry name" value="Lambda_DNA-bd_dom_sf"/>
</dbReference>
<name>A0ABV1Z0C2_9HYPH</name>
<feature type="domain" description="HTH cro/C1-type" evidence="1">
    <location>
        <begin position="21"/>
        <end position="65"/>
    </location>
</feature>
<dbReference type="Pfam" id="PF13443">
    <property type="entry name" value="HTH_26"/>
    <property type="match status" value="1"/>
</dbReference>